<keyword evidence="8 13" id="KW-0472">Membrane</keyword>
<comment type="caution">
    <text evidence="15">The sequence shown here is derived from an EMBL/GenBank/DDBJ whole genome shotgun (WGS) entry which is preliminary data.</text>
</comment>
<evidence type="ECO:0000256" key="9">
    <source>
        <dbReference type="ARBA" id="ARBA00023157"/>
    </source>
</evidence>
<dbReference type="EMBL" id="WNYA01000575">
    <property type="protein sequence ID" value="KAG8547898.1"/>
    <property type="molecule type" value="Genomic_DNA"/>
</dbReference>
<feature type="domain" description="G-protein coupled receptors family 1 profile" evidence="14">
    <location>
        <begin position="40"/>
        <end position="290"/>
    </location>
</feature>
<feature type="transmembrane region" description="Helical" evidence="13">
    <location>
        <begin position="140"/>
        <end position="161"/>
    </location>
</feature>
<dbReference type="GO" id="GO:0005549">
    <property type="term" value="F:odorant binding"/>
    <property type="evidence" value="ECO:0007669"/>
    <property type="project" value="TreeGrafter"/>
</dbReference>
<protein>
    <recommendedName>
        <fullName evidence="14">G-protein coupled receptors family 1 profile domain-containing protein</fullName>
    </recommendedName>
</protein>
<evidence type="ECO:0000259" key="14">
    <source>
        <dbReference type="PROSITE" id="PS50262"/>
    </source>
</evidence>
<reference evidence="15" key="1">
    <citation type="thesis" date="2020" institute="ProQuest LLC" country="789 East Eisenhower Parkway, Ann Arbor, MI, USA">
        <title>Comparative Genomics and Chromosome Evolution.</title>
        <authorList>
            <person name="Mudd A.B."/>
        </authorList>
    </citation>
    <scope>NUCLEOTIDE SEQUENCE</scope>
    <source>
        <strain evidence="15">237g6f4</strain>
        <tissue evidence="15">Blood</tissue>
    </source>
</reference>
<accession>A0AAV6ZNW1</accession>
<dbReference type="Gene3D" id="1.20.1070.10">
    <property type="entry name" value="Rhodopsin 7-helix transmembrane proteins"/>
    <property type="match status" value="1"/>
</dbReference>
<keyword evidence="9" id="KW-1015">Disulfide bond</keyword>
<keyword evidence="2" id="KW-1003">Cell membrane</keyword>
<dbReference type="GO" id="GO:0005886">
    <property type="term" value="C:plasma membrane"/>
    <property type="evidence" value="ECO:0007669"/>
    <property type="project" value="UniProtKB-SubCell"/>
</dbReference>
<evidence type="ECO:0000313" key="15">
    <source>
        <dbReference type="EMBL" id="KAG8547898.1"/>
    </source>
</evidence>
<dbReference type="Pfam" id="PF13853">
    <property type="entry name" value="7tm_4"/>
    <property type="match status" value="1"/>
</dbReference>
<evidence type="ECO:0000313" key="17">
    <source>
        <dbReference type="Proteomes" id="UP000824782"/>
    </source>
</evidence>
<dbReference type="PANTHER" id="PTHR26451:SF986">
    <property type="entry name" value="OLFACTORY RECEPTOR 52D1"/>
    <property type="match status" value="1"/>
</dbReference>
<keyword evidence="3" id="KW-0716">Sensory transduction</keyword>
<sequence>MENGSSMDITLELLGLLEMESHRFLYGILSFLLYITIISLSSFIVYLILTEESLHKPMYLLICNLLCNGIFGSSSFLPKLLVDLLTSSKTISRNGCLVQSLSVSFFAFCEMCTLTIMAYDQYLAVCHPLQYVTLMTNKKAAYLLTTSQVIYFILILVAILLTERVPLCGTEIKNIFCDNMSIFILSCTDTSANNVYGGVMTTASFLFSTIFIMFSYVRIYLICLKLSPESSMKTMNTLVTHLINFSAFLVGVIFIFVRYRVGIINLPISGHVLLSTPTLVLPPLLSPLVFGVRTKTLKVKMIHRLKELKKWRYL</sequence>
<evidence type="ECO:0000256" key="10">
    <source>
        <dbReference type="ARBA" id="ARBA00023170"/>
    </source>
</evidence>
<evidence type="ECO:0000256" key="1">
    <source>
        <dbReference type="ARBA" id="ARBA00004651"/>
    </source>
</evidence>
<gene>
    <name evidence="15" type="ORF">GDO81_027173</name>
    <name evidence="16" type="ORF">GDO81_027174</name>
</gene>
<evidence type="ECO:0000313" key="16">
    <source>
        <dbReference type="EMBL" id="KAG8547899.1"/>
    </source>
</evidence>
<evidence type="ECO:0000256" key="11">
    <source>
        <dbReference type="ARBA" id="ARBA00023180"/>
    </source>
</evidence>
<keyword evidence="12" id="KW-0807">Transducer</keyword>
<dbReference type="InterPro" id="IPR000725">
    <property type="entry name" value="Olfact_rcpt"/>
</dbReference>
<dbReference type="FunFam" id="1.20.1070.10:FF:000024">
    <property type="entry name" value="Olfactory receptor"/>
    <property type="match status" value="1"/>
</dbReference>
<feature type="transmembrane region" description="Helical" evidence="13">
    <location>
        <begin position="58"/>
        <end position="77"/>
    </location>
</feature>
<dbReference type="InterPro" id="IPR052921">
    <property type="entry name" value="GPCR1_Superfamily_Member"/>
</dbReference>
<evidence type="ECO:0000256" key="13">
    <source>
        <dbReference type="SAM" id="Phobius"/>
    </source>
</evidence>
<proteinExistence type="predicted"/>
<feature type="transmembrane region" description="Helical" evidence="13">
    <location>
        <begin position="24"/>
        <end position="49"/>
    </location>
</feature>
<evidence type="ECO:0000256" key="7">
    <source>
        <dbReference type="ARBA" id="ARBA00023040"/>
    </source>
</evidence>
<keyword evidence="7" id="KW-0297">G-protein coupled receptor</keyword>
<evidence type="ECO:0000256" key="2">
    <source>
        <dbReference type="ARBA" id="ARBA00022475"/>
    </source>
</evidence>
<dbReference type="InterPro" id="IPR017452">
    <property type="entry name" value="GPCR_Rhodpsn_7TM"/>
</dbReference>
<feature type="transmembrane region" description="Helical" evidence="13">
    <location>
        <begin position="195"/>
        <end position="217"/>
    </location>
</feature>
<dbReference type="PROSITE" id="PS50262">
    <property type="entry name" value="G_PROTEIN_RECEP_F1_2"/>
    <property type="match status" value="1"/>
</dbReference>
<evidence type="ECO:0000256" key="5">
    <source>
        <dbReference type="ARBA" id="ARBA00022725"/>
    </source>
</evidence>
<dbReference type="Proteomes" id="UP000824782">
    <property type="component" value="Unassembled WGS sequence"/>
</dbReference>
<dbReference type="PRINTS" id="PR00245">
    <property type="entry name" value="OLFACTORYR"/>
</dbReference>
<keyword evidence="4 13" id="KW-0812">Transmembrane</keyword>
<feature type="transmembrane region" description="Helical" evidence="13">
    <location>
        <begin position="238"/>
        <end position="259"/>
    </location>
</feature>
<keyword evidence="10" id="KW-0675">Receptor</keyword>
<feature type="transmembrane region" description="Helical" evidence="13">
    <location>
        <begin position="97"/>
        <end position="119"/>
    </location>
</feature>
<keyword evidence="17" id="KW-1185">Reference proteome</keyword>
<name>A0AAV6ZNW1_ENGPU</name>
<evidence type="ECO:0000256" key="12">
    <source>
        <dbReference type="ARBA" id="ARBA00023224"/>
    </source>
</evidence>
<dbReference type="SUPFAM" id="SSF81321">
    <property type="entry name" value="Family A G protein-coupled receptor-like"/>
    <property type="match status" value="1"/>
</dbReference>
<keyword evidence="5" id="KW-0552">Olfaction</keyword>
<evidence type="ECO:0000256" key="6">
    <source>
        <dbReference type="ARBA" id="ARBA00022989"/>
    </source>
</evidence>
<dbReference type="PANTHER" id="PTHR26451">
    <property type="entry name" value="G_PROTEIN_RECEP_F1_2 DOMAIN-CONTAINING PROTEIN"/>
    <property type="match status" value="1"/>
</dbReference>
<dbReference type="EMBL" id="WNYA01000575">
    <property type="protein sequence ID" value="KAG8547899.1"/>
    <property type="molecule type" value="Genomic_DNA"/>
</dbReference>
<dbReference type="GO" id="GO:0004930">
    <property type="term" value="F:G protein-coupled receptor activity"/>
    <property type="evidence" value="ECO:0007669"/>
    <property type="project" value="UniProtKB-KW"/>
</dbReference>
<comment type="subcellular location">
    <subcellularLocation>
        <location evidence="1">Cell membrane</location>
        <topology evidence="1">Multi-pass membrane protein</topology>
    </subcellularLocation>
</comment>
<organism evidence="15 17">
    <name type="scientific">Engystomops pustulosus</name>
    <name type="common">Tungara frog</name>
    <name type="synonym">Physalaemus pustulosus</name>
    <dbReference type="NCBI Taxonomy" id="76066"/>
    <lineage>
        <taxon>Eukaryota</taxon>
        <taxon>Metazoa</taxon>
        <taxon>Chordata</taxon>
        <taxon>Craniata</taxon>
        <taxon>Vertebrata</taxon>
        <taxon>Euteleostomi</taxon>
        <taxon>Amphibia</taxon>
        <taxon>Batrachia</taxon>
        <taxon>Anura</taxon>
        <taxon>Neobatrachia</taxon>
        <taxon>Hyloidea</taxon>
        <taxon>Leptodactylidae</taxon>
        <taxon>Leiuperinae</taxon>
        <taxon>Engystomops</taxon>
    </lineage>
</organism>
<feature type="transmembrane region" description="Helical" evidence="13">
    <location>
        <begin position="271"/>
        <end position="292"/>
    </location>
</feature>
<evidence type="ECO:0000256" key="4">
    <source>
        <dbReference type="ARBA" id="ARBA00022692"/>
    </source>
</evidence>
<evidence type="ECO:0000256" key="3">
    <source>
        <dbReference type="ARBA" id="ARBA00022606"/>
    </source>
</evidence>
<dbReference type="GO" id="GO:0004984">
    <property type="term" value="F:olfactory receptor activity"/>
    <property type="evidence" value="ECO:0007669"/>
    <property type="project" value="InterPro"/>
</dbReference>
<evidence type="ECO:0000256" key="8">
    <source>
        <dbReference type="ARBA" id="ARBA00023136"/>
    </source>
</evidence>
<keyword evidence="6 13" id="KW-1133">Transmembrane helix</keyword>
<keyword evidence="11" id="KW-0325">Glycoprotein</keyword>
<dbReference type="AlphaFoldDB" id="A0AAV6ZNW1"/>